<dbReference type="RefSeq" id="WP_062945368.1">
    <property type="nucleotide sequence ID" value="NZ_CP171844.1"/>
</dbReference>
<keyword evidence="1" id="KW-0472">Membrane</keyword>
<name>A0A154I946_RHILE</name>
<reference evidence="2" key="1">
    <citation type="submission" date="2016-03" db="EMBL/GenBank/DDBJ databases">
        <title>Microsymbionts genomes from the relict species Vavilovia formosa.</title>
        <authorList>
            <person name="Chirak E."/>
            <person name="Kimeklis A."/>
            <person name="Kopat V."/>
            <person name="Andronov E."/>
        </authorList>
    </citation>
    <scope>NUCLEOTIDE SEQUENCE [LARGE SCALE GENOMIC DNA]</scope>
    <source>
        <strain evidence="2">Vaf12</strain>
    </source>
</reference>
<dbReference type="AlphaFoldDB" id="A0A154I946"/>
<keyword evidence="1" id="KW-0812">Transmembrane</keyword>
<evidence type="ECO:0000313" key="2">
    <source>
        <dbReference type="EMBL" id="KZA96637.1"/>
    </source>
</evidence>
<comment type="caution">
    <text evidence="2">The sequence shown here is derived from an EMBL/GenBank/DDBJ whole genome shotgun (WGS) entry which is preliminary data.</text>
</comment>
<evidence type="ECO:0008006" key="3">
    <source>
        <dbReference type="Google" id="ProtNLM"/>
    </source>
</evidence>
<dbReference type="Pfam" id="PF10027">
    <property type="entry name" value="DUF2269"/>
    <property type="match status" value="1"/>
</dbReference>
<gene>
    <name evidence="2" type="ORF">A4A59_06010</name>
</gene>
<keyword evidence="1" id="KW-1133">Transmembrane helix</keyword>
<feature type="transmembrane region" description="Helical" evidence="1">
    <location>
        <begin position="81"/>
        <end position="102"/>
    </location>
</feature>
<dbReference type="EMBL" id="LVYU01000156">
    <property type="protein sequence ID" value="KZA96637.1"/>
    <property type="molecule type" value="Genomic_DNA"/>
</dbReference>
<protein>
    <recommendedName>
        <fullName evidence="3">DUF2269 domain-containing protein</fullName>
    </recommendedName>
</protein>
<sequence length="158" mass="17424">MVEEWLLLAHVIGATVLFGTGAGIAFFMVMAHRTRDPRLIAHVASTVVIADTLFTATAAILQPVTGYLLARSIGWELSEGWIALSLLLYVVTGLFWLPVVWIQIRLRDLARAAATAGKALPPAYFSLYRIWFACGFPAFFAVIGILWLMLMKPAITLF</sequence>
<accession>A0A154I946</accession>
<feature type="transmembrane region" description="Helical" evidence="1">
    <location>
        <begin position="130"/>
        <end position="150"/>
    </location>
</feature>
<feature type="transmembrane region" description="Helical" evidence="1">
    <location>
        <begin position="6"/>
        <end position="27"/>
    </location>
</feature>
<feature type="transmembrane region" description="Helical" evidence="1">
    <location>
        <begin position="39"/>
        <end position="61"/>
    </location>
</feature>
<dbReference type="InterPro" id="IPR018729">
    <property type="entry name" value="DUF2269_transmembrane"/>
</dbReference>
<organism evidence="2">
    <name type="scientific">Rhizobium leguminosarum</name>
    <dbReference type="NCBI Taxonomy" id="384"/>
    <lineage>
        <taxon>Bacteria</taxon>
        <taxon>Pseudomonadati</taxon>
        <taxon>Pseudomonadota</taxon>
        <taxon>Alphaproteobacteria</taxon>
        <taxon>Hyphomicrobiales</taxon>
        <taxon>Rhizobiaceae</taxon>
        <taxon>Rhizobium/Agrobacterium group</taxon>
        <taxon>Rhizobium</taxon>
    </lineage>
</organism>
<evidence type="ECO:0000256" key="1">
    <source>
        <dbReference type="SAM" id="Phobius"/>
    </source>
</evidence>
<proteinExistence type="predicted"/>